<dbReference type="SUPFAM" id="SSF102405">
    <property type="entry name" value="MCP/YpsA-like"/>
    <property type="match status" value="1"/>
</dbReference>
<dbReference type="EMBL" id="CP053586">
    <property type="protein sequence ID" value="WNZ22254.1"/>
    <property type="molecule type" value="Genomic_DNA"/>
</dbReference>
<dbReference type="InterPro" id="IPR005268">
    <property type="entry name" value="CHP00725"/>
</dbReference>
<protein>
    <submittedName>
        <fullName evidence="1">TIGR00725 family protein</fullName>
    </submittedName>
</protein>
<dbReference type="PANTHER" id="PTHR43393:SF3">
    <property type="entry name" value="LYSINE DECARBOXYLASE-LIKE PROTEIN"/>
    <property type="match status" value="1"/>
</dbReference>
<dbReference type="InterPro" id="IPR041164">
    <property type="entry name" value="LDcluster4"/>
</dbReference>
<dbReference type="Pfam" id="PF18306">
    <property type="entry name" value="LDcluster4"/>
    <property type="match status" value="1"/>
</dbReference>
<dbReference type="RefSeq" id="WP_316433684.1">
    <property type="nucleotide sequence ID" value="NZ_CP053586.1"/>
</dbReference>
<gene>
    <name evidence="1" type="ORF">HJG54_04840</name>
</gene>
<dbReference type="InterPro" id="IPR052341">
    <property type="entry name" value="LOG_family_nucleotidases"/>
</dbReference>
<organism evidence="1">
    <name type="scientific">Leptolyngbya sp. NK1-12</name>
    <dbReference type="NCBI Taxonomy" id="2547451"/>
    <lineage>
        <taxon>Bacteria</taxon>
        <taxon>Bacillati</taxon>
        <taxon>Cyanobacteriota</taxon>
        <taxon>Cyanophyceae</taxon>
        <taxon>Leptolyngbyales</taxon>
        <taxon>Leptolyngbyaceae</taxon>
        <taxon>Leptolyngbya group</taxon>
        <taxon>Leptolyngbya</taxon>
    </lineage>
</organism>
<reference evidence="1" key="1">
    <citation type="submission" date="2020-05" db="EMBL/GenBank/DDBJ databases">
        <authorList>
            <person name="Zhu T."/>
            <person name="Keshari N."/>
            <person name="Lu X."/>
        </authorList>
    </citation>
    <scope>NUCLEOTIDE SEQUENCE</scope>
    <source>
        <strain evidence="1">NK1-12</strain>
    </source>
</reference>
<evidence type="ECO:0000313" key="1">
    <source>
        <dbReference type="EMBL" id="WNZ22254.1"/>
    </source>
</evidence>
<dbReference type="PANTHER" id="PTHR43393">
    <property type="entry name" value="CYTOKININ RIBOSIDE 5'-MONOPHOSPHATE PHOSPHORIBOHYDROLASE"/>
    <property type="match status" value="1"/>
</dbReference>
<dbReference type="GO" id="GO:0005829">
    <property type="term" value="C:cytosol"/>
    <property type="evidence" value="ECO:0007669"/>
    <property type="project" value="TreeGrafter"/>
</dbReference>
<dbReference type="Gene3D" id="3.40.50.450">
    <property type="match status" value="1"/>
</dbReference>
<sequence>MRQAIVGVMGPGEQATATDWQLAYDLGQRIARQGWILLTGGRSVGVMDAASRGAKQAQGLTIGILPDSKTTDVSAAVDIVIPTGMGNARNVINILSSHVVIACGMGSGTASEVALALKAQKPVILLNVSVTCAAFFQELSVYAVVAQNPEAAIELARQALKNI</sequence>
<dbReference type="NCBIfam" id="TIGR00725">
    <property type="entry name" value="TIGR00725 family protein"/>
    <property type="match status" value="1"/>
</dbReference>
<dbReference type="AlphaFoldDB" id="A0AA96WBV6"/>
<name>A0AA96WBV6_9CYAN</name>
<accession>A0AA96WBV6</accession>
<proteinExistence type="predicted"/>